<sequence length="146" mass="15602">MERRKFLGLGLTAAAVLPVALSAKDFRQEKPDVWTAHKVEPAIEALYGKITPIEEGIKIQLPKVASNGGAVPVKFKSDIPAKTVALFQDANPESAVAVFDEPSVIDFYINIKMKASGTITVVVEGKDGKFYIGKQSLEVALGGCEG</sequence>
<evidence type="ECO:0000259" key="1">
    <source>
        <dbReference type="Pfam" id="PF13501"/>
    </source>
</evidence>
<gene>
    <name evidence="2" type="ORF">PGH07_09670</name>
</gene>
<name>A0ABT7R020_9BACT</name>
<organism evidence="2 3">
    <name type="scientific">Sulfurovum zhangzhouensis</name>
    <dbReference type="NCBI Taxonomy" id="3019067"/>
    <lineage>
        <taxon>Bacteria</taxon>
        <taxon>Pseudomonadati</taxon>
        <taxon>Campylobacterota</taxon>
        <taxon>Epsilonproteobacteria</taxon>
        <taxon>Campylobacterales</taxon>
        <taxon>Sulfurovaceae</taxon>
        <taxon>Sulfurovum</taxon>
    </lineage>
</organism>
<reference evidence="2" key="1">
    <citation type="submission" date="2023-01" db="EMBL/GenBank/DDBJ databases">
        <title>Sulfurovum sp. zt1-1 genome assembly.</title>
        <authorList>
            <person name="Wang J."/>
        </authorList>
    </citation>
    <scope>NUCLEOTIDE SEQUENCE</scope>
    <source>
        <strain evidence="2">Zt1-1</strain>
    </source>
</reference>
<dbReference type="Gene3D" id="2.60.40.2470">
    <property type="entry name" value="SoxY domain"/>
    <property type="match status" value="1"/>
</dbReference>
<feature type="domain" description="Ig-like SoxY" evidence="1">
    <location>
        <begin position="44"/>
        <end position="144"/>
    </location>
</feature>
<accession>A0ABT7R020</accession>
<evidence type="ECO:0000313" key="2">
    <source>
        <dbReference type="EMBL" id="MDM5272447.1"/>
    </source>
</evidence>
<dbReference type="InterPro" id="IPR032711">
    <property type="entry name" value="SoxY"/>
</dbReference>
<protein>
    <submittedName>
        <fullName evidence="2">Thiosulfate oxidation carrier protein SoxY</fullName>
    </submittedName>
</protein>
<dbReference type="InterPro" id="IPR038162">
    <property type="entry name" value="SoxY_sf"/>
</dbReference>
<evidence type="ECO:0000313" key="3">
    <source>
        <dbReference type="Proteomes" id="UP001169069"/>
    </source>
</evidence>
<dbReference type="Proteomes" id="UP001169069">
    <property type="component" value="Unassembled WGS sequence"/>
</dbReference>
<comment type="caution">
    <text evidence="2">The sequence shown here is derived from an EMBL/GenBank/DDBJ whole genome shotgun (WGS) entry which is preliminary data.</text>
</comment>
<keyword evidence="3" id="KW-1185">Reference proteome</keyword>
<dbReference type="Pfam" id="PF13501">
    <property type="entry name" value="SoxY"/>
    <property type="match status" value="1"/>
</dbReference>
<dbReference type="EMBL" id="JAQIBD010000003">
    <property type="protein sequence ID" value="MDM5272447.1"/>
    <property type="molecule type" value="Genomic_DNA"/>
</dbReference>
<dbReference type="RefSeq" id="WP_289414254.1">
    <property type="nucleotide sequence ID" value="NZ_JAQIBD010000003.1"/>
</dbReference>
<proteinExistence type="predicted"/>